<evidence type="ECO:0000313" key="5">
    <source>
        <dbReference type="Proteomes" id="UP000272942"/>
    </source>
</evidence>
<evidence type="ECO:0000256" key="2">
    <source>
        <dbReference type="ARBA" id="ARBA00023136"/>
    </source>
</evidence>
<feature type="domain" description="Neurotransmitter-gated ion-channel ligand-binding" evidence="3">
    <location>
        <begin position="3"/>
        <end position="104"/>
    </location>
</feature>
<evidence type="ECO:0000313" key="4">
    <source>
        <dbReference type="EMBL" id="VDP68920.1"/>
    </source>
</evidence>
<dbReference type="EMBL" id="UZAN01040235">
    <property type="protein sequence ID" value="VDP68920.1"/>
    <property type="molecule type" value="Genomic_DNA"/>
</dbReference>
<evidence type="ECO:0000256" key="1">
    <source>
        <dbReference type="ARBA" id="ARBA00004141"/>
    </source>
</evidence>
<dbReference type="GO" id="GO:0005230">
    <property type="term" value="F:extracellular ligand-gated monoatomic ion channel activity"/>
    <property type="evidence" value="ECO:0007669"/>
    <property type="project" value="InterPro"/>
</dbReference>
<keyword evidence="2" id="KW-0472">Membrane</keyword>
<dbReference type="FunFam" id="2.70.170.10:FF:000060">
    <property type="entry name" value="Nicotinic acetylcholine receptor subunit alpha4"/>
    <property type="match status" value="1"/>
</dbReference>
<organism evidence="6">
    <name type="scientific">Echinostoma caproni</name>
    <dbReference type="NCBI Taxonomy" id="27848"/>
    <lineage>
        <taxon>Eukaryota</taxon>
        <taxon>Metazoa</taxon>
        <taxon>Spiralia</taxon>
        <taxon>Lophotrochozoa</taxon>
        <taxon>Platyhelminthes</taxon>
        <taxon>Trematoda</taxon>
        <taxon>Digenea</taxon>
        <taxon>Plagiorchiida</taxon>
        <taxon>Echinostomata</taxon>
        <taxon>Echinostomatoidea</taxon>
        <taxon>Echinostomatidae</taxon>
        <taxon>Echinostoma</taxon>
    </lineage>
</organism>
<accession>A0A183A8H4</accession>
<keyword evidence="5" id="KW-1185">Reference proteome</keyword>
<dbReference type="AlphaFoldDB" id="A0A183A8H4"/>
<dbReference type="Gene3D" id="2.70.170.10">
    <property type="entry name" value="Neurotransmitter-gated ion-channel ligand-binding domain"/>
    <property type="match status" value="1"/>
</dbReference>
<dbReference type="SUPFAM" id="SSF63712">
    <property type="entry name" value="Nicotinic receptor ligand binding domain-like"/>
    <property type="match status" value="1"/>
</dbReference>
<dbReference type="Pfam" id="PF02931">
    <property type="entry name" value="Neur_chan_LBD"/>
    <property type="match status" value="1"/>
</dbReference>
<comment type="subcellular location">
    <subcellularLocation>
        <location evidence="1">Membrane</location>
        <topology evidence="1">Multi-pass membrane protein</topology>
    </subcellularLocation>
</comment>
<reference evidence="4 5" key="2">
    <citation type="submission" date="2018-11" db="EMBL/GenBank/DDBJ databases">
        <authorList>
            <consortium name="Pathogen Informatics"/>
        </authorList>
    </citation>
    <scope>NUCLEOTIDE SEQUENCE [LARGE SCALE GENOMIC DNA]</scope>
    <source>
        <strain evidence="4 5">Egypt</strain>
    </source>
</reference>
<dbReference type="OrthoDB" id="5975154at2759"/>
<dbReference type="PANTHER" id="PTHR18945">
    <property type="entry name" value="NEUROTRANSMITTER GATED ION CHANNEL"/>
    <property type="match status" value="1"/>
</dbReference>
<dbReference type="GO" id="GO:0004888">
    <property type="term" value="F:transmembrane signaling receptor activity"/>
    <property type="evidence" value="ECO:0007669"/>
    <property type="project" value="InterPro"/>
</dbReference>
<evidence type="ECO:0000259" key="3">
    <source>
        <dbReference type="Pfam" id="PF02931"/>
    </source>
</evidence>
<dbReference type="InterPro" id="IPR036734">
    <property type="entry name" value="Neur_chan_lig-bd_sf"/>
</dbReference>
<dbReference type="WBParaSite" id="ECPE_0000326201-mRNA-1">
    <property type="protein sequence ID" value="ECPE_0000326201-mRNA-1"/>
    <property type="gene ID" value="ECPE_0000326201"/>
</dbReference>
<gene>
    <name evidence="4" type="ORF">ECPE_LOCUS3259</name>
</gene>
<dbReference type="GO" id="GO:0016020">
    <property type="term" value="C:membrane"/>
    <property type="evidence" value="ECO:0007669"/>
    <property type="project" value="UniProtKB-SubCell"/>
</dbReference>
<name>A0A183A8H4_9TREM</name>
<dbReference type="Proteomes" id="UP000272942">
    <property type="component" value="Unassembled WGS sequence"/>
</dbReference>
<dbReference type="InterPro" id="IPR006201">
    <property type="entry name" value="Neur_channel"/>
</dbReference>
<dbReference type="InterPro" id="IPR018000">
    <property type="entry name" value="Neurotransmitter_ion_chnl_CS"/>
</dbReference>
<reference evidence="6" key="1">
    <citation type="submission" date="2016-06" db="UniProtKB">
        <authorList>
            <consortium name="WormBaseParasite"/>
        </authorList>
    </citation>
    <scope>IDENTIFICATION</scope>
</reference>
<evidence type="ECO:0000313" key="6">
    <source>
        <dbReference type="WBParaSite" id="ECPE_0000326201-mRNA-1"/>
    </source>
</evidence>
<dbReference type="InterPro" id="IPR006202">
    <property type="entry name" value="Neur_chan_lig-bd"/>
</dbReference>
<dbReference type="PROSITE" id="PS00236">
    <property type="entry name" value="NEUROTR_ION_CHANNEL"/>
    <property type="match status" value="1"/>
</dbReference>
<sequence length="105" mass="12481">MRDAMVIVQYDGSITWMPPAIFKSSCKIDIKRFPFDEQTCHMKFGSWTYDGNRLDMTFINNESQVLLDDYTESNEWEIIARPALRNVKYYPCCKEPYPDLTYFLL</sequence>
<proteinExistence type="predicted"/>
<protein>
    <submittedName>
        <fullName evidence="6">Neur_chan_LBD domain-containing protein</fullName>
    </submittedName>
</protein>